<dbReference type="InterPro" id="IPR043504">
    <property type="entry name" value="Peptidase_S1_PA_chymotrypsin"/>
</dbReference>
<evidence type="ECO:0000313" key="5">
    <source>
        <dbReference type="Proteomes" id="UP001652741"/>
    </source>
</evidence>
<dbReference type="AlphaFoldDB" id="A0A1S3L4W2"/>
<feature type="compositionally biased region" description="Acidic residues" evidence="2">
    <location>
        <begin position="179"/>
        <end position="192"/>
    </location>
</feature>
<dbReference type="KEGG" id="sasa:106564436"/>
<dbReference type="RefSeq" id="XP_013986012.1">
    <property type="nucleotide sequence ID" value="XM_014130537.2"/>
</dbReference>
<feature type="domain" description="Peptidase S1" evidence="4">
    <location>
        <begin position="29"/>
        <end position="284"/>
    </location>
</feature>
<protein>
    <submittedName>
        <fullName evidence="6">Thrombin-like enzyme cerastocytin</fullName>
    </submittedName>
</protein>
<gene>
    <name evidence="6" type="primary">LOC106594015</name>
</gene>
<dbReference type="Gene3D" id="2.40.10.10">
    <property type="entry name" value="Trypsin-like serine proteases"/>
    <property type="match status" value="1"/>
</dbReference>
<dbReference type="GO" id="GO:0004252">
    <property type="term" value="F:serine-type endopeptidase activity"/>
    <property type="evidence" value="ECO:0007669"/>
    <property type="project" value="InterPro"/>
</dbReference>
<feature type="chain" id="PRO_5010813785" evidence="3">
    <location>
        <begin position="24"/>
        <end position="285"/>
    </location>
</feature>
<dbReference type="InterPro" id="IPR001314">
    <property type="entry name" value="Peptidase_S1A"/>
</dbReference>
<dbReference type="PRINTS" id="PR00722">
    <property type="entry name" value="CHYMOTRYPSIN"/>
</dbReference>
<keyword evidence="5" id="KW-1185">Reference proteome</keyword>
<reference evidence="6" key="1">
    <citation type="submission" date="2025-08" db="UniProtKB">
        <authorList>
            <consortium name="RefSeq"/>
        </authorList>
    </citation>
    <scope>IDENTIFICATION</scope>
</reference>
<proteinExistence type="predicted"/>
<sequence length="285" mass="30823">MKTMKILSGVLILSLMLSESTLGDIQKRVVGGNTCSPTERRYYVRLTAKNPSKRLEKVCGSSLINNKWLLTAARCWPDGPEWKMYAEVGGHPGPVKPQVEIKQKTIRRDKKGKTHDIMLLQLPTPVPGAVPGPGVDPINLGDCAQFFAKIQGKTSKPKEFQTVQIAGYDATTPAAPDAGEPDAEEPDAEESAAEAPAAANTKVLHCAELDVMKCDSSVAKSHQDIFCAQRAGVETCRGDSGAGVVYKNQLYGVFITEDTGEECSAAALIMDVCKYKDWIKKIIGK</sequence>
<dbReference type="OrthoDB" id="5565075at2759"/>
<organism evidence="5 6">
    <name type="scientific">Salmo salar</name>
    <name type="common">Atlantic salmon</name>
    <dbReference type="NCBI Taxonomy" id="8030"/>
    <lineage>
        <taxon>Eukaryota</taxon>
        <taxon>Metazoa</taxon>
        <taxon>Chordata</taxon>
        <taxon>Craniata</taxon>
        <taxon>Vertebrata</taxon>
        <taxon>Euteleostomi</taxon>
        <taxon>Actinopterygii</taxon>
        <taxon>Neopterygii</taxon>
        <taxon>Teleostei</taxon>
        <taxon>Protacanthopterygii</taxon>
        <taxon>Salmoniformes</taxon>
        <taxon>Salmonidae</taxon>
        <taxon>Salmoninae</taxon>
        <taxon>Salmo</taxon>
    </lineage>
</organism>
<dbReference type="GeneTree" id="ENSGT00390000009571"/>
<dbReference type="PANTHER" id="PTHR24271">
    <property type="entry name" value="KALLIKREIN-RELATED"/>
    <property type="match status" value="1"/>
</dbReference>
<feature type="signal peptide" evidence="3">
    <location>
        <begin position="1"/>
        <end position="23"/>
    </location>
</feature>
<keyword evidence="3" id="KW-0732">Signal</keyword>
<dbReference type="Proteomes" id="UP001652741">
    <property type="component" value="Chromosome ssa12"/>
</dbReference>
<evidence type="ECO:0000256" key="1">
    <source>
        <dbReference type="ARBA" id="ARBA00023157"/>
    </source>
</evidence>
<name>A0A1S3L4W2_SALSA</name>
<dbReference type="GO" id="GO:0006508">
    <property type="term" value="P:proteolysis"/>
    <property type="evidence" value="ECO:0007669"/>
    <property type="project" value="InterPro"/>
</dbReference>
<evidence type="ECO:0000313" key="6">
    <source>
        <dbReference type="RefSeq" id="XP_013986012.1"/>
    </source>
</evidence>
<feature type="region of interest" description="Disordered" evidence="2">
    <location>
        <begin position="171"/>
        <end position="195"/>
    </location>
</feature>
<keyword evidence="1" id="KW-1015">Disulfide bond</keyword>
<dbReference type="PROSITE" id="PS50240">
    <property type="entry name" value="TRYPSIN_DOM"/>
    <property type="match status" value="1"/>
</dbReference>
<dbReference type="PANTHER" id="PTHR24271:SF96">
    <property type="entry name" value="GRANZYME A-RELATED"/>
    <property type="match status" value="1"/>
</dbReference>
<evidence type="ECO:0000259" key="4">
    <source>
        <dbReference type="PROSITE" id="PS50240"/>
    </source>
</evidence>
<evidence type="ECO:0000256" key="2">
    <source>
        <dbReference type="SAM" id="MobiDB-lite"/>
    </source>
</evidence>
<dbReference type="OMA" id="EFKIAKH"/>
<dbReference type="KEGG" id="sasa:106594015"/>
<dbReference type="SUPFAM" id="SSF50494">
    <property type="entry name" value="Trypsin-like serine proteases"/>
    <property type="match status" value="1"/>
</dbReference>
<dbReference type="Pfam" id="PF00089">
    <property type="entry name" value="Trypsin"/>
    <property type="match status" value="1"/>
</dbReference>
<dbReference type="InterPro" id="IPR001254">
    <property type="entry name" value="Trypsin_dom"/>
</dbReference>
<dbReference type="InterPro" id="IPR009003">
    <property type="entry name" value="Peptidase_S1_PA"/>
</dbReference>
<evidence type="ECO:0000256" key="3">
    <source>
        <dbReference type="SAM" id="SignalP"/>
    </source>
</evidence>
<dbReference type="SMART" id="SM00020">
    <property type="entry name" value="Tryp_SPc"/>
    <property type="match status" value="1"/>
</dbReference>
<accession>A0A1S3L4W2</accession>